<dbReference type="GO" id="GO:0005576">
    <property type="term" value="C:extracellular region"/>
    <property type="evidence" value="ECO:0007669"/>
    <property type="project" value="UniProtKB-SubCell"/>
</dbReference>
<organism evidence="18 19">
    <name type="scientific">Scleroderma citrinum Foug A</name>
    <dbReference type="NCBI Taxonomy" id="1036808"/>
    <lineage>
        <taxon>Eukaryota</taxon>
        <taxon>Fungi</taxon>
        <taxon>Dikarya</taxon>
        <taxon>Basidiomycota</taxon>
        <taxon>Agaricomycotina</taxon>
        <taxon>Agaricomycetes</taxon>
        <taxon>Agaricomycetidae</taxon>
        <taxon>Boletales</taxon>
        <taxon>Sclerodermatineae</taxon>
        <taxon>Sclerodermataceae</taxon>
        <taxon>Scleroderma</taxon>
    </lineage>
</organism>
<evidence type="ECO:0000256" key="1">
    <source>
        <dbReference type="ARBA" id="ARBA00004613"/>
    </source>
</evidence>
<reference evidence="18 19" key="1">
    <citation type="submission" date="2014-04" db="EMBL/GenBank/DDBJ databases">
        <authorList>
            <consortium name="DOE Joint Genome Institute"/>
            <person name="Kuo A."/>
            <person name="Kohler A."/>
            <person name="Nagy L.G."/>
            <person name="Floudas D."/>
            <person name="Copeland A."/>
            <person name="Barry K.W."/>
            <person name="Cichocki N."/>
            <person name="Veneault-Fourrey C."/>
            <person name="LaButti K."/>
            <person name="Lindquist E.A."/>
            <person name="Lipzen A."/>
            <person name="Lundell T."/>
            <person name="Morin E."/>
            <person name="Murat C."/>
            <person name="Sun H."/>
            <person name="Tunlid A."/>
            <person name="Henrissat B."/>
            <person name="Grigoriev I.V."/>
            <person name="Hibbett D.S."/>
            <person name="Martin F."/>
            <person name="Nordberg H.P."/>
            <person name="Cantor M.N."/>
            <person name="Hua S.X."/>
        </authorList>
    </citation>
    <scope>NUCLEOTIDE SEQUENCE [LARGE SCALE GENOMIC DNA]</scope>
    <source>
        <strain evidence="18 19">Foug A</strain>
    </source>
</reference>
<evidence type="ECO:0000256" key="16">
    <source>
        <dbReference type="RuleBase" id="RU361169"/>
    </source>
</evidence>
<dbReference type="SUPFAM" id="SSF51126">
    <property type="entry name" value="Pectin lyase-like"/>
    <property type="match status" value="1"/>
</dbReference>
<dbReference type="GO" id="GO:0047911">
    <property type="term" value="F:galacturan 1,4-alpha-galacturonidase activity"/>
    <property type="evidence" value="ECO:0007669"/>
    <property type="project" value="UniProtKB-EC"/>
</dbReference>
<evidence type="ECO:0000256" key="13">
    <source>
        <dbReference type="ARBA" id="ARBA00038933"/>
    </source>
</evidence>
<evidence type="ECO:0000256" key="2">
    <source>
        <dbReference type="ARBA" id="ARBA00008834"/>
    </source>
</evidence>
<dbReference type="EMBL" id="KN822029">
    <property type="protein sequence ID" value="KIM64371.1"/>
    <property type="molecule type" value="Genomic_DNA"/>
</dbReference>
<keyword evidence="7" id="KW-0325">Glycoprotein</keyword>
<comment type="subcellular location">
    <subcellularLocation>
        <location evidence="1">Secreted</location>
    </subcellularLocation>
</comment>
<reference evidence="19" key="2">
    <citation type="submission" date="2015-01" db="EMBL/GenBank/DDBJ databases">
        <title>Evolutionary Origins and Diversification of the Mycorrhizal Mutualists.</title>
        <authorList>
            <consortium name="DOE Joint Genome Institute"/>
            <consortium name="Mycorrhizal Genomics Consortium"/>
            <person name="Kohler A."/>
            <person name="Kuo A."/>
            <person name="Nagy L.G."/>
            <person name="Floudas D."/>
            <person name="Copeland A."/>
            <person name="Barry K.W."/>
            <person name="Cichocki N."/>
            <person name="Veneault-Fourrey C."/>
            <person name="LaButti K."/>
            <person name="Lindquist E.A."/>
            <person name="Lipzen A."/>
            <person name="Lundell T."/>
            <person name="Morin E."/>
            <person name="Murat C."/>
            <person name="Riley R."/>
            <person name="Ohm R."/>
            <person name="Sun H."/>
            <person name="Tunlid A."/>
            <person name="Henrissat B."/>
            <person name="Grigoriev I.V."/>
            <person name="Hibbett D.S."/>
            <person name="Martin F."/>
        </authorList>
    </citation>
    <scope>NUCLEOTIDE SEQUENCE [LARGE SCALE GENOMIC DNA]</scope>
    <source>
        <strain evidence="19">Foug A</strain>
    </source>
</reference>
<dbReference type="AlphaFoldDB" id="A0A0C3E8Q2"/>
<evidence type="ECO:0000256" key="9">
    <source>
        <dbReference type="ARBA" id="ARBA00023295"/>
    </source>
</evidence>
<evidence type="ECO:0000256" key="5">
    <source>
        <dbReference type="ARBA" id="ARBA00022801"/>
    </source>
</evidence>
<evidence type="ECO:0000256" key="10">
    <source>
        <dbReference type="ARBA" id="ARBA00023316"/>
    </source>
</evidence>
<dbReference type="PANTHER" id="PTHR31736">
    <property type="match status" value="1"/>
</dbReference>
<accession>A0A0C3E8Q2</accession>
<evidence type="ECO:0000256" key="8">
    <source>
        <dbReference type="ARBA" id="ARBA00023277"/>
    </source>
</evidence>
<keyword evidence="19" id="KW-1185">Reference proteome</keyword>
<gene>
    <name evidence="18" type="ORF">SCLCIDRAFT_115717</name>
</gene>
<dbReference type="PANTHER" id="PTHR31736:SF12">
    <property type="entry name" value="EXO-POLYGALACTURONASE, PUTATIVE-RELATED"/>
    <property type="match status" value="1"/>
</dbReference>
<comment type="function">
    <text evidence="12">Specific in hydrolyzing the terminal glycosidic bond of polygalacturonic acid and oligogalacturonates.</text>
</comment>
<evidence type="ECO:0000256" key="3">
    <source>
        <dbReference type="ARBA" id="ARBA00022525"/>
    </source>
</evidence>
<dbReference type="Pfam" id="PF00295">
    <property type="entry name" value="Glyco_hydro_28"/>
    <property type="match status" value="1"/>
</dbReference>
<dbReference type="HOGENOM" id="CLU_016031_1_0_1"/>
<feature type="chain" id="PRO_5012994817" description="galacturonan 1,4-alpha-galacturonidase" evidence="17">
    <location>
        <begin position="16"/>
        <end position="415"/>
    </location>
</feature>
<evidence type="ECO:0000256" key="4">
    <source>
        <dbReference type="ARBA" id="ARBA00022729"/>
    </source>
</evidence>
<keyword evidence="10" id="KW-0961">Cell wall biogenesis/degradation</keyword>
<keyword evidence="8" id="KW-0119">Carbohydrate metabolism</keyword>
<sequence>MCLANILPFLPLALALSPNIQVSGNTCTVAPLGGGKDDGPNIRTAFQMCGSRSTIVLDGTYTIGTVLVTTGLDNVRIKFTGSFNFAPNTTYWTENAYFMGYQNASTFWFLSGQHVHLCGGGTLNGNGQVWWDALANNSAGVAGGSSTTFARPVLLTVGNASHVWIDGIQQVNPPSWNNFIYQSTDVTYTNINISVASRDSNPAKNTDGWDIYRSSRIHITDSIVNNTDDCVAFKPNTTHVKIVNLWCGGSHGISVGSLGQYAGVSDVVEHVHSINVTMINGENGARIKTFAGSADPHSIAGGGSGYVRDVTFQNFQLTNINFPILIDQCYFSSADTCAKYPSQVNISDIHFIDIIGTSSGKEGDLVADLECSAALPCHGITATGTHLVPGTNSTMYYCKSVADVGKLDFDCVPPS</sequence>
<dbReference type="STRING" id="1036808.A0A0C3E8Q2"/>
<dbReference type="GO" id="GO:0000272">
    <property type="term" value="P:polysaccharide catabolic process"/>
    <property type="evidence" value="ECO:0007669"/>
    <property type="project" value="UniProtKB-KW"/>
</dbReference>
<dbReference type="Gene3D" id="2.160.20.10">
    <property type="entry name" value="Single-stranded right-handed beta-helix, Pectin lyase-like"/>
    <property type="match status" value="1"/>
</dbReference>
<dbReference type="InterPro" id="IPR012334">
    <property type="entry name" value="Pectin_lyas_fold"/>
</dbReference>
<dbReference type="InterPro" id="IPR011050">
    <property type="entry name" value="Pectin_lyase_fold/virulence"/>
</dbReference>
<dbReference type="InParanoid" id="A0A0C3E8Q2"/>
<keyword evidence="6" id="KW-1015">Disulfide bond</keyword>
<feature type="signal peptide" evidence="17">
    <location>
        <begin position="1"/>
        <end position="15"/>
    </location>
</feature>
<dbReference type="OrthoDB" id="187139at2759"/>
<dbReference type="PROSITE" id="PS00502">
    <property type="entry name" value="POLYGALACTURONASE"/>
    <property type="match status" value="1"/>
</dbReference>
<dbReference type="InterPro" id="IPR000743">
    <property type="entry name" value="Glyco_hydro_28"/>
</dbReference>
<evidence type="ECO:0000256" key="7">
    <source>
        <dbReference type="ARBA" id="ARBA00023180"/>
    </source>
</evidence>
<evidence type="ECO:0000313" key="19">
    <source>
        <dbReference type="Proteomes" id="UP000053989"/>
    </source>
</evidence>
<dbReference type="Proteomes" id="UP000053989">
    <property type="component" value="Unassembled WGS sequence"/>
</dbReference>
<comment type="similarity">
    <text evidence="2 16">Belongs to the glycosyl hydrolase 28 family.</text>
</comment>
<dbReference type="GO" id="GO:0004650">
    <property type="term" value="F:polygalacturonase activity"/>
    <property type="evidence" value="ECO:0007669"/>
    <property type="project" value="InterPro"/>
</dbReference>
<comment type="catalytic activity">
    <reaction evidence="14">
        <text>[(1-&gt;4)-alpha-D-galacturonosyl](n) + H2O = alpha-D-galacturonate + [(1-&gt;4)-alpha-D-galacturonosyl](n-1)</text>
        <dbReference type="Rhea" id="RHEA:14117"/>
        <dbReference type="Rhea" id="RHEA-COMP:14570"/>
        <dbReference type="Rhea" id="RHEA-COMP:14572"/>
        <dbReference type="ChEBI" id="CHEBI:15377"/>
        <dbReference type="ChEBI" id="CHEBI:58658"/>
        <dbReference type="ChEBI" id="CHEBI:140523"/>
        <dbReference type="EC" id="3.2.1.67"/>
    </reaction>
</comment>
<evidence type="ECO:0000313" key="18">
    <source>
        <dbReference type="EMBL" id="KIM64371.1"/>
    </source>
</evidence>
<keyword evidence="11" id="KW-0624">Polysaccharide degradation</keyword>
<dbReference type="EC" id="3.2.1.67" evidence="13"/>
<evidence type="ECO:0000256" key="6">
    <source>
        <dbReference type="ARBA" id="ARBA00023157"/>
    </source>
</evidence>
<protein>
    <recommendedName>
        <fullName evidence="13">galacturonan 1,4-alpha-galacturonidase</fullName>
        <ecNumber evidence="13">3.2.1.67</ecNumber>
    </recommendedName>
</protein>
<evidence type="ECO:0000256" key="12">
    <source>
        <dbReference type="ARBA" id="ARBA00037312"/>
    </source>
</evidence>
<evidence type="ECO:0000256" key="15">
    <source>
        <dbReference type="PROSITE-ProRule" id="PRU10052"/>
    </source>
</evidence>
<feature type="active site" evidence="15">
    <location>
        <position position="251"/>
    </location>
</feature>
<evidence type="ECO:0000256" key="11">
    <source>
        <dbReference type="ARBA" id="ARBA00023326"/>
    </source>
</evidence>
<dbReference type="GO" id="GO:0071555">
    <property type="term" value="P:cell wall organization"/>
    <property type="evidence" value="ECO:0007669"/>
    <property type="project" value="UniProtKB-KW"/>
</dbReference>
<evidence type="ECO:0000256" key="17">
    <source>
        <dbReference type="SAM" id="SignalP"/>
    </source>
</evidence>
<keyword evidence="4 17" id="KW-0732">Signal</keyword>
<keyword evidence="9 16" id="KW-0326">Glycosidase</keyword>
<keyword evidence="3" id="KW-0964">Secreted</keyword>
<keyword evidence="5 16" id="KW-0378">Hydrolase</keyword>
<evidence type="ECO:0000256" key="14">
    <source>
        <dbReference type="ARBA" id="ARBA00048766"/>
    </source>
</evidence>
<name>A0A0C3E8Q2_9AGAM</name>
<proteinExistence type="inferred from homology"/>